<dbReference type="SUPFAM" id="SSF52374">
    <property type="entry name" value="Nucleotidylyl transferase"/>
    <property type="match status" value="1"/>
</dbReference>
<evidence type="ECO:0000313" key="10">
    <source>
        <dbReference type="Proteomes" id="UP001597327"/>
    </source>
</evidence>
<keyword evidence="10" id="KW-1185">Reference proteome</keyword>
<dbReference type="PROSITE" id="PS00178">
    <property type="entry name" value="AA_TRNA_LIGASE_I"/>
    <property type="match status" value="1"/>
</dbReference>
<dbReference type="GO" id="GO:0016874">
    <property type="term" value="F:ligase activity"/>
    <property type="evidence" value="ECO:0007669"/>
    <property type="project" value="UniProtKB-KW"/>
</dbReference>
<accession>A0ABW4JZP5</accession>
<reference evidence="10" key="1">
    <citation type="journal article" date="2019" name="Int. J. Syst. Evol. Microbiol.">
        <title>The Global Catalogue of Microorganisms (GCM) 10K type strain sequencing project: providing services to taxonomists for standard genome sequencing and annotation.</title>
        <authorList>
            <consortium name="The Broad Institute Genomics Platform"/>
            <consortium name="The Broad Institute Genome Sequencing Center for Infectious Disease"/>
            <person name="Wu L."/>
            <person name="Ma J."/>
        </authorList>
    </citation>
    <scope>NUCLEOTIDE SEQUENCE [LARGE SCALE GENOMIC DNA]</scope>
    <source>
        <strain evidence="10">JCM 3369</strain>
    </source>
</reference>
<proteinExistence type="inferred from homology"/>
<keyword evidence="4" id="KW-0862">Zinc</keyword>
<dbReference type="InterPro" id="IPR000924">
    <property type="entry name" value="Glu/Gln-tRNA-synth"/>
</dbReference>
<keyword evidence="2" id="KW-0479">Metal-binding</keyword>
<dbReference type="Proteomes" id="UP001597327">
    <property type="component" value="Unassembled WGS sequence"/>
</dbReference>
<protein>
    <submittedName>
        <fullName evidence="9">tRNA glutamyl-Q(34) synthetase GluQRS</fullName>
        <ecNumber evidence="9">6.1.1.-</ecNumber>
    </submittedName>
</protein>
<dbReference type="InterPro" id="IPR001412">
    <property type="entry name" value="aa-tRNA-synth_I_CS"/>
</dbReference>
<dbReference type="PRINTS" id="PR00987">
    <property type="entry name" value="TRNASYNTHGLU"/>
</dbReference>
<dbReference type="Pfam" id="PF00749">
    <property type="entry name" value="tRNA-synt_1c"/>
    <property type="match status" value="1"/>
</dbReference>
<evidence type="ECO:0000256" key="1">
    <source>
        <dbReference type="ARBA" id="ARBA00022598"/>
    </source>
</evidence>
<evidence type="ECO:0000256" key="2">
    <source>
        <dbReference type="ARBA" id="ARBA00022723"/>
    </source>
</evidence>
<dbReference type="InterPro" id="IPR049940">
    <property type="entry name" value="GluQ/Sye"/>
</dbReference>
<dbReference type="EMBL" id="JBHUFA010000016">
    <property type="protein sequence ID" value="MFD1697644.1"/>
    <property type="molecule type" value="Genomic_DNA"/>
</dbReference>
<name>A0ABW4JZP5_9HYPH</name>
<keyword evidence="6 7" id="KW-0030">Aminoacyl-tRNA synthetase</keyword>
<dbReference type="PANTHER" id="PTHR43311">
    <property type="entry name" value="GLUTAMATE--TRNA LIGASE"/>
    <property type="match status" value="1"/>
</dbReference>
<gene>
    <name evidence="9" type="primary">gluQRS</name>
    <name evidence="9" type="ORF">ACFSC7_19160</name>
</gene>
<dbReference type="EC" id="6.1.1.-" evidence="9"/>
<evidence type="ECO:0000313" key="9">
    <source>
        <dbReference type="EMBL" id="MFD1697644.1"/>
    </source>
</evidence>
<sequence>MSTSSPIFRFAPSPNGHLHLGHALSALLNCRAAERTGGTCLLRIENIDQTRCTPALEQEMLEDLTWIGARFSGPVLRQSERFDVYRAALERLERDGLTYRSYLTRGEIKRFIADREAEGLVWPRDPDGAPLYPGDRTVLEADEIRRREASDMPFAIRLDMGKALARLGAMPDWWEGPAELGEGEDPARWMEGRRIPAEPAAWGDVVLGRKDCPTSYHLSVVVDDAEQGVTDVLRGQDLYHATSVHRLLQVLLGLPELRYRHHRLILDDEGRKLSKSLASASLRDLRSSGVTEREVMGRIGL</sequence>
<keyword evidence="7" id="KW-0648">Protein biosynthesis</keyword>
<dbReference type="InterPro" id="IPR020058">
    <property type="entry name" value="Glu/Gln-tRNA-synth_Ib_cat-dom"/>
</dbReference>
<comment type="similarity">
    <text evidence="7">Belongs to the class-I aminoacyl-tRNA synthetase family.</text>
</comment>
<evidence type="ECO:0000256" key="6">
    <source>
        <dbReference type="ARBA" id="ARBA00023146"/>
    </source>
</evidence>
<dbReference type="PANTHER" id="PTHR43311:SF1">
    <property type="entry name" value="GLUTAMYL-Q TRNA(ASP) SYNTHETASE"/>
    <property type="match status" value="1"/>
</dbReference>
<dbReference type="NCBIfam" id="NF004315">
    <property type="entry name" value="PRK05710.1-4"/>
    <property type="match status" value="1"/>
</dbReference>
<keyword evidence="1 7" id="KW-0436">Ligase</keyword>
<evidence type="ECO:0000256" key="4">
    <source>
        <dbReference type="ARBA" id="ARBA00022833"/>
    </source>
</evidence>
<evidence type="ECO:0000256" key="7">
    <source>
        <dbReference type="RuleBase" id="RU363037"/>
    </source>
</evidence>
<evidence type="ECO:0000256" key="5">
    <source>
        <dbReference type="ARBA" id="ARBA00022840"/>
    </source>
</evidence>
<comment type="caution">
    <text evidence="9">The sequence shown here is derived from an EMBL/GenBank/DDBJ whole genome shotgun (WGS) entry which is preliminary data.</text>
</comment>
<feature type="domain" description="Glutamyl/glutaminyl-tRNA synthetase class Ib catalytic" evidence="8">
    <location>
        <begin position="9"/>
        <end position="278"/>
    </location>
</feature>
<keyword evidence="5 7" id="KW-0067">ATP-binding</keyword>
<keyword evidence="3 7" id="KW-0547">Nucleotide-binding</keyword>
<evidence type="ECO:0000256" key="3">
    <source>
        <dbReference type="ARBA" id="ARBA00022741"/>
    </source>
</evidence>
<dbReference type="RefSeq" id="WP_149893189.1">
    <property type="nucleotide sequence ID" value="NZ_JBHUFA010000016.1"/>
</dbReference>
<dbReference type="Gene3D" id="3.40.50.620">
    <property type="entry name" value="HUPs"/>
    <property type="match status" value="1"/>
</dbReference>
<dbReference type="InterPro" id="IPR014729">
    <property type="entry name" value="Rossmann-like_a/b/a_fold"/>
</dbReference>
<evidence type="ECO:0000259" key="8">
    <source>
        <dbReference type="Pfam" id="PF00749"/>
    </source>
</evidence>
<organism evidence="9 10">
    <name type="scientific">Roseibium aestuarii</name>
    <dbReference type="NCBI Taxonomy" id="2600299"/>
    <lineage>
        <taxon>Bacteria</taxon>
        <taxon>Pseudomonadati</taxon>
        <taxon>Pseudomonadota</taxon>
        <taxon>Alphaproteobacteria</taxon>
        <taxon>Hyphomicrobiales</taxon>
        <taxon>Stappiaceae</taxon>
        <taxon>Roseibium</taxon>
    </lineage>
</organism>